<sequence length="400" mass="43309">MEAQYTATATAPAAKGISRGLTILLAIATGISVANIYYNQPILKEIADAVGVSEGHIGNVSMFTQVGYGLGLFFLIPLGDKVNRKRLIFVLLFLLTLTLIGISFATSLAEVSIYSVLIGLLSVSAQIIIPMAASMDKVNRGKTVGIIISGLLIGILSARIFSGLIAEWMGWRYVFRLSAILVVTMMVLLQLLLPAVKNDFTGNYLSLLKSTVQQFKQYSLLREACFSGALLFGIFCSFWTTFTFHLSAPPFNYHSDTIGSFGFVAIAGALAASFFGKQSDKGNHNARRNIFIAIGFIAASVLAGKLFPDSVIAMIAFVLLLDVGIQAAHVSNMARIYTLSETSLSRVNTVYMTCYFIGGSLGTFVGTTCWRIGGWSLVTWSMLLWCTLAVLVMAKKRAHH</sequence>
<comment type="caution">
    <text evidence="6">The sequence shown here is derived from an EMBL/GenBank/DDBJ whole genome shotgun (WGS) entry which is preliminary data.</text>
</comment>
<dbReference type="InterPro" id="IPR036259">
    <property type="entry name" value="MFS_trans_sf"/>
</dbReference>
<feature type="transmembrane region" description="Helical" evidence="4">
    <location>
        <begin position="224"/>
        <end position="246"/>
    </location>
</feature>
<dbReference type="SUPFAM" id="SSF103473">
    <property type="entry name" value="MFS general substrate transporter"/>
    <property type="match status" value="1"/>
</dbReference>
<evidence type="ECO:0000256" key="2">
    <source>
        <dbReference type="ARBA" id="ARBA00022989"/>
    </source>
</evidence>
<dbReference type="Gene3D" id="1.20.1250.20">
    <property type="entry name" value="MFS general substrate transporter like domains"/>
    <property type="match status" value="1"/>
</dbReference>
<dbReference type="OrthoDB" id="9815356at2"/>
<dbReference type="AlphaFoldDB" id="A0A3E1NNL9"/>
<feature type="transmembrane region" description="Helical" evidence="4">
    <location>
        <begin position="310"/>
        <end position="328"/>
    </location>
</feature>
<feature type="transmembrane region" description="Helical" evidence="4">
    <location>
        <begin position="21"/>
        <end position="38"/>
    </location>
</feature>
<dbReference type="GO" id="GO:0022857">
    <property type="term" value="F:transmembrane transporter activity"/>
    <property type="evidence" value="ECO:0007669"/>
    <property type="project" value="InterPro"/>
</dbReference>
<feature type="domain" description="Major facilitator superfamily (MFS) profile" evidence="5">
    <location>
        <begin position="21"/>
        <end position="400"/>
    </location>
</feature>
<feature type="transmembrane region" description="Helical" evidence="4">
    <location>
        <begin position="58"/>
        <end position="75"/>
    </location>
</feature>
<dbReference type="PANTHER" id="PTHR42910:SF1">
    <property type="entry name" value="MAJOR FACILITATOR SUPERFAMILY (MFS) PROFILE DOMAIN-CONTAINING PROTEIN"/>
    <property type="match status" value="1"/>
</dbReference>
<dbReference type="InterPro" id="IPR020846">
    <property type="entry name" value="MFS_dom"/>
</dbReference>
<reference evidence="6 7" key="1">
    <citation type="submission" date="2018-08" db="EMBL/GenBank/DDBJ databases">
        <title>Chitinophagaceae sp. K23C18032701, a novel bacterium isolated from forest soil.</title>
        <authorList>
            <person name="Wang C."/>
        </authorList>
    </citation>
    <scope>NUCLEOTIDE SEQUENCE [LARGE SCALE GENOMIC DNA]</scope>
    <source>
        <strain evidence="6 7">K23C18032701</strain>
    </source>
</reference>
<keyword evidence="1 4" id="KW-0812">Transmembrane</keyword>
<dbReference type="EMBL" id="QTJU01000001">
    <property type="protein sequence ID" value="RFM29522.1"/>
    <property type="molecule type" value="Genomic_DNA"/>
</dbReference>
<feature type="transmembrane region" description="Helical" evidence="4">
    <location>
        <begin position="258"/>
        <end position="276"/>
    </location>
</feature>
<evidence type="ECO:0000313" key="6">
    <source>
        <dbReference type="EMBL" id="RFM29522.1"/>
    </source>
</evidence>
<feature type="transmembrane region" description="Helical" evidence="4">
    <location>
        <begin position="144"/>
        <end position="161"/>
    </location>
</feature>
<proteinExistence type="predicted"/>
<keyword evidence="2 4" id="KW-1133">Transmembrane helix</keyword>
<feature type="transmembrane region" description="Helical" evidence="4">
    <location>
        <begin position="288"/>
        <end position="304"/>
    </location>
</feature>
<dbReference type="Proteomes" id="UP000261284">
    <property type="component" value="Unassembled WGS sequence"/>
</dbReference>
<keyword evidence="3 4" id="KW-0472">Membrane</keyword>
<evidence type="ECO:0000259" key="5">
    <source>
        <dbReference type="PROSITE" id="PS50850"/>
    </source>
</evidence>
<gene>
    <name evidence="6" type="ORF">DXN05_00615</name>
</gene>
<dbReference type="InterPro" id="IPR011701">
    <property type="entry name" value="MFS"/>
</dbReference>
<evidence type="ECO:0000256" key="4">
    <source>
        <dbReference type="SAM" id="Phobius"/>
    </source>
</evidence>
<feature type="transmembrane region" description="Helical" evidence="4">
    <location>
        <begin position="372"/>
        <end position="394"/>
    </location>
</feature>
<dbReference type="PROSITE" id="PS50850">
    <property type="entry name" value="MFS"/>
    <property type="match status" value="1"/>
</dbReference>
<dbReference type="PANTHER" id="PTHR42910">
    <property type="entry name" value="TRANSPORTER SCO4007-RELATED"/>
    <property type="match status" value="1"/>
</dbReference>
<dbReference type="CDD" id="cd17324">
    <property type="entry name" value="MFS_NepI_like"/>
    <property type="match status" value="1"/>
</dbReference>
<evidence type="ECO:0000256" key="1">
    <source>
        <dbReference type="ARBA" id="ARBA00022692"/>
    </source>
</evidence>
<feature type="transmembrane region" description="Helical" evidence="4">
    <location>
        <begin position="173"/>
        <end position="193"/>
    </location>
</feature>
<keyword evidence="7" id="KW-1185">Reference proteome</keyword>
<evidence type="ECO:0000313" key="7">
    <source>
        <dbReference type="Proteomes" id="UP000261284"/>
    </source>
</evidence>
<evidence type="ECO:0000256" key="3">
    <source>
        <dbReference type="ARBA" id="ARBA00023136"/>
    </source>
</evidence>
<feature type="transmembrane region" description="Helical" evidence="4">
    <location>
        <begin position="87"/>
        <end position="105"/>
    </location>
</feature>
<accession>A0A3E1NNL9</accession>
<organism evidence="6 7">
    <name type="scientific">Deminuibacter soli</name>
    <dbReference type="NCBI Taxonomy" id="2291815"/>
    <lineage>
        <taxon>Bacteria</taxon>
        <taxon>Pseudomonadati</taxon>
        <taxon>Bacteroidota</taxon>
        <taxon>Chitinophagia</taxon>
        <taxon>Chitinophagales</taxon>
        <taxon>Chitinophagaceae</taxon>
        <taxon>Deminuibacter</taxon>
    </lineage>
</organism>
<feature type="transmembrane region" description="Helical" evidence="4">
    <location>
        <begin position="111"/>
        <end position="132"/>
    </location>
</feature>
<name>A0A3E1NNL9_9BACT</name>
<protein>
    <submittedName>
        <fullName evidence="6">MFS transporter</fullName>
    </submittedName>
</protein>
<feature type="transmembrane region" description="Helical" evidence="4">
    <location>
        <begin position="349"/>
        <end position="366"/>
    </location>
</feature>
<dbReference type="Pfam" id="PF07690">
    <property type="entry name" value="MFS_1"/>
    <property type="match status" value="1"/>
</dbReference>
<dbReference type="RefSeq" id="WP_116845279.1">
    <property type="nucleotide sequence ID" value="NZ_QTJU01000001.1"/>
</dbReference>